<keyword evidence="1" id="KW-0732">Signal</keyword>
<dbReference type="OrthoDB" id="9784811at2"/>
<dbReference type="Pfam" id="PF04748">
    <property type="entry name" value="Polysacc_deac_2"/>
    <property type="match status" value="1"/>
</dbReference>
<dbReference type="KEGG" id="hmi:soil367_13405"/>
<dbReference type="PANTHER" id="PTHR30105:SF2">
    <property type="entry name" value="DIVERGENT POLYSACCHARIDE DEACETYLASE SUPERFAMILY"/>
    <property type="match status" value="1"/>
</dbReference>
<keyword evidence="3" id="KW-1185">Reference proteome</keyword>
<organism evidence="2 3">
    <name type="scientific">Hydrocarboniclastica marina</name>
    <dbReference type="NCBI Taxonomy" id="2259620"/>
    <lineage>
        <taxon>Bacteria</taxon>
        <taxon>Pseudomonadati</taxon>
        <taxon>Pseudomonadota</taxon>
        <taxon>Gammaproteobacteria</taxon>
        <taxon>Alteromonadales</taxon>
        <taxon>Alteromonadaceae</taxon>
        <taxon>Hydrocarboniclastica</taxon>
    </lineage>
</organism>
<dbReference type="PANTHER" id="PTHR30105">
    <property type="entry name" value="UNCHARACTERIZED YIBQ-RELATED"/>
    <property type="match status" value="1"/>
</dbReference>
<evidence type="ECO:0000256" key="1">
    <source>
        <dbReference type="SAM" id="SignalP"/>
    </source>
</evidence>
<dbReference type="InterPro" id="IPR006837">
    <property type="entry name" value="Divergent_DAC"/>
</dbReference>
<gene>
    <name evidence="2" type="ORF">soil367_13405</name>
</gene>
<feature type="signal peptide" evidence="1">
    <location>
        <begin position="1"/>
        <end position="24"/>
    </location>
</feature>
<name>A0A4P7XIC9_9ALTE</name>
<dbReference type="GO" id="GO:0005975">
    <property type="term" value="P:carbohydrate metabolic process"/>
    <property type="evidence" value="ECO:0007669"/>
    <property type="project" value="InterPro"/>
</dbReference>
<protein>
    <submittedName>
        <fullName evidence="2">Divergent polysaccharide deacetylase family protein</fullName>
    </submittedName>
</protein>
<dbReference type="Proteomes" id="UP000298049">
    <property type="component" value="Chromosome"/>
</dbReference>
<feature type="chain" id="PRO_5020736791" evidence="1">
    <location>
        <begin position="25"/>
        <end position="301"/>
    </location>
</feature>
<dbReference type="SUPFAM" id="SSF88713">
    <property type="entry name" value="Glycoside hydrolase/deacetylase"/>
    <property type="match status" value="1"/>
</dbReference>
<dbReference type="Gene3D" id="3.20.20.370">
    <property type="entry name" value="Glycoside hydrolase/deacetylase"/>
    <property type="match status" value="1"/>
</dbReference>
<dbReference type="InterPro" id="IPR011330">
    <property type="entry name" value="Glyco_hydro/deAcase_b/a-brl"/>
</dbReference>
<proteinExistence type="predicted"/>
<reference evidence="2 3" key="1">
    <citation type="submission" date="2018-07" db="EMBL/GenBank/DDBJ databases">
        <title>Marsedoiliclastica nanhaica gen. nov. sp. nov., a novel marine hydrocarbonoclastic bacterium isolated from an in-situ enriched hydrocarbon-degrading consortium in deep-sea sediment.</title>
        <authorList>
            <person name="Dong C."/>
            <person name="Ma T."/>
            <person name="Liu R."/>
            <person name="Shao Z."/>
        </authorList>
    </citation>
    <scope>NUCLEOTIDE SEQUENCE [LARGE SCALE GENOMIC DNA]</scope>
    <source>
        <strain evidence="3">soil36-7</strain>
    </source>
</reference>
<evidence type="ECO:0000313" key="2">
    <source>
        <dbReference type="EMBL" id="QCF26849.1"/>
    </source>
</evidence>
<accession>A0A4P7XIC9</accession>
<sequence>MIARPLAHTLALILGLSPACSLMADTAVAEGPPPTIAIIIDDMGHQNSTGQRLVDLDFPLTLAFLPFRRHTTTLAEAGHQNHKEIILHAPMANMAGYALGPGGLEVGMSAQALGESLRLSLQSVPHVSGVNNHMGSLMTQSREMMRPVMQELRRYPLYFVDSRTIATTVAADVALEEKIPTLSRDVFLDHRQTEDYVHQQFQLLIEIARRNGSAIAIGHPHEVTVSYLEKHLPELDEKGIAVATVGALWRLRNQHRPMFVDKRQPVHAAPTVVARREEGLAEGIELLVRPVVTKGSAELPN</sequence>
<dbReference type="AlphaFoldDB" id="A0A4P7XIC9"/>
<evidence type="ECO:0000313" key="3">
    <source>
        <dbReference type="Proteomes" id="UP000298049"/>
    </source>
</evidence>
<dbReference type="EMBL" id="CP031093">
    <property type="protein sequence ID" value="QCF26849.1"/>
    <property type="molecule type" value="Genomic_DNA"/>
</dbReference>
<dbReference type="CDD" id="cd10936">
    <property type="entry name" value="CE4_DAC2"/>
    <property type="match status" value="1"/>
</dbReference>